<accession>A0A6L6Q2M6</accession>
<reference evidence="2 3" key="1">
    <citation type="submission" date="2019-11" db="EMBL/GenBank/DDBJ databases">
        <title>Type strains purchased from KCTC, JCM and DSMZ.</title>
        <authorList>
            <person name="Lu H."/>
        </authorList>
    </citation>
    <scope>NUCLEOTIDE SEQUENCE [LARGE SCALE GENOMIC DNA]</scope>
    <source>
        <strain evidence="2 3">KCTC 42409</strain>
    </source>
</reference>
<dbReference type="Pfam" id="PF06993">
    <property type="entry name" value="DUF1304"/>
    <property type="match status" value="1"/>
</dbReference>
<keyword evidence="1" id="KW-0472">Membrane</keyword>
<keyword evidence="1" id="KW-0812">Transmembrane</keyword>
<keyword evidence="3" id="KW-1185">Reference proteome</keyword>
<keyword evidence="1" id="KW-1133">Transmembrane helix</keyword>
<evidence type="ECO:0000313" key="3">
    <source>
        <dbReference type="Proteomes" id="UP000484015"/>
    </source>
</evidence>
<evidence type="ECO:0000256" key="1">
    <source>
        <dbReference type="SAM" id="Phobius"/>
    </source>
</evidence>
<dbReference type="RefSeq" id="WP_155440224.1">
    <property type="nucleotide sequence ID" value="NZ_WNLA01000012.1"/>
</dbReference>
<dbReference type="PANTHER" id="PTHR38446">
    <property type="entry name" value="BLL0914 PROTEIN"/>
    <property type="match status" value="1"/>
</dbReference>
<dbReference type="PANTHER" id="PTHR38446:SF1">
    <property type="entry name" value="BLL0914 PROTEIN"/>
    <property type="match status" value="1"/>
</dbReference>
<dbReference type="InterPro" id="IPR009732">
    <property type="entry name" value="DUF1304"/>
</dbReference>
<name>A0A6L6Q2M6_9BURK</name>
<comment type="caution">
    <text evidence="2">The sequence shown here is derived from an EMBL/GenBank/DDBJ whole genome shotgun (WGS) entry which is preliminary data.</text>
</comment>
<protein>
    <submittedName>
        <fullName evidence="2">DUF1304 family protein</fullName>
    </submittedName>
</protein>
<organism evidence="2 3">
    <name type="scientific">Pseudoduganella ginsengisoli</name>
    <dbReference type="NCBI Taxonomy" id="1462440"/>
    <lineage>
        <taxon>Bacteria</taxon>
        <taxon>Pseudomonadati</taxon>
        <taxon>Pseudomonadota</taxon>
        <taxon>Betaproteobacteria</taxon>
        <taxon>Burkholderiales</taxon>
        <taxon>Oxalobacteraceae</taxon>
        <taxon>Telluria group</taxon>
        <taxon>Pseudoduganella</taxon>
    </lineage>
</organism>
<evidence type="ECO:0000313" key="2">
    <source>
        <dbReference type="EMBL" id="MTW03865.1"/>
    </source>
</evidence>
<dbReference type="EMBL" id="WNLA01000012">
    <property type="protein sequence ID" value="MTW03865.1"/>
    <property type="molecule type" value="Genomic_DNA"/>
</dbReference>
<gene>
    <name evidence="2" type="ORF">GM668_17415</name>
</gene>
<feature type="transmembrane region" description="Helical" evidence="1">
    <location>
        <begin position="6"/>
        <end position="27"/>
    </location>
</feature>
<feature type="transmembrane region" description="Helical" evidence="1">
    <location>
        <begin position="75"/>
        <end position="94"/>
    </location>
</feature>
<dbReference type="AlphaFoldDB" id="A0A6L6Q2M6"/>
<proteinExistence type="predicted"/>
<feature type="transmembrane region" description="Helical" evidence="1">
    <location>
        <begin position="48"/>
        <end position="69"/>
    </location>
</feature>
<sequence>MLLAAKIVTAAVLLIHVYIVLLETVLFRTRGRRVFGLSAEKAEIVQAAMSNQGCYNGFLVAALALGLLYPDAAVARAFNVFGLCCVAVAGMWGAATVSTRILFVQTAPAVAGLALVLLA</sequence>
<dbReference type="Proteomes" id="UP000484015">
    <property type="component" value="Unassembled WGS sequence"/>
</dbReference>
<dbReference type="OrthoDB" id="9803832at2"/>
<feature type="transmembrane region" description="Helical" evidence="1">
    <location>
        <begin position="101"/>
        <end position="118"/>
    </location>
</feature>